<dbReference type="EMBL" id="CP163431">
    <property type="protein sequence ID" value="XDQ02492.1"/>
    <property type="molecule type" value="Genomic_DNA"/>
</dbReference>
<proteinExistence type="predicted"/>
<reference evidence="2" key="1">
    <citation type="submission" date="2024-07" db="EMBL/GenBank/DDBJ databases">
        <authorList>
            <person name="Yu S.T."/>
        </authorList>
    </citation>
    <scope>NUCLEOTIDE SEQUENCE</scope>
    <source>
        <strain evidence="2">R08</strain>
    </source>
</reference>
<sequence>MRKENRPGTGTKARRAGALLAATALTVGIAVATAPSAAAASTCWSGDANKWWCNNVSGAPVYGTVGDNHLYPDPNVIVGYMYSNPSWFYCKEDNQAWVGGPHSTRWEMTVADNGRLGFMKDTAIASETNPLPNCNG</sequence>
<keyword evidence="1" id="KW-0732">Signal</keyword>
<evidence type="ECO:0000256" key="1">
    <source>
        <dbReference type="SAM" id="SignalP"/>
    </source>
</evidence>
<gene>
    <name evidence="2" type="ORF">AB5J58_20765</name>
</gene>
<dbReference type="RefSeq" id="WP_329557245.1">
    <property type="nucleotide sequence ID" value="NZ_CP163431.1"/>
</dbReference>
<evidence type="ECO:0000313" key="2">
    <source>
        <dbReference type="EMBL" id="XDQ02492.1"/>
    </source>
</evidence>
<feature type="chain" id="PRO_5044269897" description="Secreted protein" evidence="1">
    <location>
        <begin position="33"/>
        <end position="136"/>
    </location>
</feature>
<feature type="signal peptide" evidence="1">
    <location>
        <begin position="1"/>
        <end position="32"/>
    </location>
</feature>
<name>A0AB39M8E1_9ACTN</name>
<protein>
    <recommendedName>
        <fullName evidence="3">Secreted protein</fullName>
    </recommendedName>
</protein>
<organism evidence="2">
    <name type="scientific">Streptomyces sp. R08</name>
    <dbReference type="NCBI Taxonomy" id="3238624"/>
    <lineage>
        <taxon>Bacteria</taxon>
        <taxon>Bacillati</taxon>
        <taxon>Actinomycetota</taxon>
        <taxon>Actinomycetes</taxon>
        <taxon>Kitasatosporales</taxon>
        <taxon>Streptomycetaceae</taxon>
        <taxon>Streptomyces</taxon>
    </lineage>
</organism>
<evidence type="ECO:0008006" key="3">
    <source>
        <dbReference type="Google" id="ProtNLM"/>
    </source>
</evidence>
<dbReference type="AlphaFoldDB" id="A0AB39M8E1"/>
<accession>A0AB39M8E1</accession>